<comment type="similarity">
    <text evidence="8">Belongs to the binding-protein-dependent transport system permease family. LivHM subfamily.</text>
</comment>
<evidence type="ECO:0000256" key="3">
    <source>
        <dbReference type="ARBA" id="ARBA00022475"/>
    </source>
</evidence>
<dbReference type="PANTHER" id="PTHR11795:SF445">
    <property type="entry name" value="AMINO ACID ABC TRANSPORTER PERMEASE PROTEIN"/>
    <property type="match status" value="1"/>
</dbReference>
<dbReference type="PANTHER" id="PTHR11795">
    <property type="entry name" value="BRANCHED-CHAIN AMINO ACID TRANSPORT SYSTEM PERMEASE PROTEIN LIVH"/>
    <property type="match status" value="1"/>
</dbReference>
<gene>
    <name evidence="10" type="ORF">D9Q81_08455</name>
</gene>
<evidence type="ECO:0000256" key="6">
    <source>
        <dbReference type="ARBA" id="ARBA00022989"/>
    </source>
</evidence>
<comment type="subcellular location">
    <subcellularLocation>
        <location evidence="1">Cell membrane</location>
        <topology evidence="1">Multi-pass membrane protein</topology>
    </subcellularLocation>
</comment>
<evidence type="ECO:0000256" key="5">
    <source>
        <dbReference type="ARBA" id="ARBA00022970"/>
    </source>
</evidence>
<keyword evidence="4 9" id="KW-0812">Transmembrane</keyword>
<dbReference type="CDD" id="cd06582">
    <property type="entry name" value="TM_PBP1_LivH_like"/>
    <property type="match status" value="1"/>
</dbReference>
<reference evidence="10 11" key="1">
    <citation type="submission" date="2018-10" db="EMBL/GenBank/DDBJ databases">
        <title>Co-occurring genomic capacity for anaerobic methane metabolism and dissimilatory sulfite reduction discovered in the Korarchaeota.</title>
        <authorList>
            <person name="Mckay L.J."/>
            <person name="Dlakic M."/>
            <person name="Fields M.W."/>
            <person name="Delmont T.O."/>
            <person name="Eren A.M."/>
            <person name="Jay Z.J."/>
            <person name="Klingelsmith K.B."/>
            <person name="Rusch D.B."/>
            <person name="Inskeep W.P."/>
        </authorList>
    </citation>
    <scope>NUCLEOTIDE SEQUENCE [LARGE SCALE GENOMIC DNA]</scope>
    <source>
        <strain evidence="10 11">WS</strain>
    </source>
</reference>
<dbReference type="GO" id="GO:0005886">
    <property type="term" value="C:plasma membrane"/>
    <property type="evidence" value="ECO:0007669"/>
    <property type="project" value="UniProtKB-SubCell"/>
</dbReference>
<keyword evidence="3" id="KW-1003">Cell membrane</keyword>
<feature type="transmembrane region" description="Helical" evidence="9">
    <location>
        <begin position="74"/>
        <end position="93"/>
    </location>
</feature>
<protein>
    <submittedName>
        <fullName evidence="10">Branched-chain amino acid ABC transporter permease</fullName>
    </submittedName>
</protein>
<feature type="transmembrane region" description="Helical" evidence="9">
    <location>
        <begin position="201"/>
        <end position="223"/>
    </location>
</feature>
<feature type="transmembrane region" description="Helical" evidence="9">
    <location>
        <begin position="17"/>
        <end position="39"/>
    </location>
</feature>
<proteinExistence type="inferred from homology"/>
<dbReference type="GO" id="GO:0006865">
    <property type="term" value="P:amino acid transport"/>
    <property type="evidence" value="ECO:0007669"/>
    <property type="project" value="UniProtKB-KW"/>
</dbReference>
<evidence type="ECO:0000313" key="11">
    <source>
        <dbReference type="Proteomes" id="UP000278149"/>
    </source>
</evidence>
<accession>A0A3R9WXG8</accession>
<evidence type="ECO:0000256" key="2">
    <source>
        <dbReference type="ARBA" id="ARBA00022448"/>
    </source>
</evidence>
<keyword evidence="6 9" id="KW-1133">Transmembrane helix</keyword>
<name>A0A3R9WXG8_9CREN</name>
<sequence length="302" mass="32447">MLGGIVLIEWSAYSQLIFSYAILGGVYALTALGLSLIWGVMRAVNWAHGDLLMLGMYTAYWMVLLLGMDPLIAAIVAFCLLGALGGILHLIAIEPVIEKPGGHEATLLSTLGISVAIESMALILWSPSPRSYDNIYKGIYLELFGIRTSLAEAIAFSLSLIAIFLVDQFMKRSRLGKAIRAVSQNPIGARVVGINVSRIRLFTFSLGVALAGVAGVLVSTFYPNIMPLAGVVWDITSYIVVIFAGLGSIYGVIFSGLIIGIIEGIGAIIFTNAFRRILVGLVFLAVLLLRPEGLFGRALRRV</sequence>
<dbReference type="InterPro" id="IPR052157">
    <property type="entry name" value="BCAA_transport_permease"/>
</dbReference>
<feature type="transmembrane region" description="Helical" evidence="9">
    <location>
        <begin position="235"/>
        <end position="261"/>
    </location>
</feature>
<feature type="transmembrane region" description="Helical" evidence="9">
    <location>
        <begin position="273"/>
        <end position="290"/>
    </location>
</feature>
<evidence type="ECO:0000256" key="8">
    <source>
        <dbReference type="ARBA" id="ARBA00037998"/>
    </source>
</evidence>
<keyword evidence="5" id="KW-0029">Amino-acid transport</keyword>
<dbReference type="Pfam" id="PF02653">
    <property type="entry name" value="BPD_transp_2"/>
    <property type="match status" value="1"/>
</dbReference>
<dbReference type="Proteomes" id="UP000278149">
    <property type="component" value="Unassembled WGS sequence"/>
</dbReference>
<comment type="caution">
    <text evidence="10">The sequence shown here is derived from an EMBL/GenBank/DDBJ whole genome shotgun (WGS) entry which is preliminary data.</text>
</comment>
<evidence type="ECO:0000256" key="1">
    <source>
        <dbReference type="ARBA" id="ARBA00004651"/>
    </source>
</evidence>
<dbReference type="EMBL" id="RCOR01000043">
    <property type="protein sequence ID" value="RSN67497.1"/>
    <property type="molecule type" value="Genomic_DNA"/>
</dbReference>
<feature type="transmembrane region" description="Helical" evidence="9">
    <location>
        <begin position="145"/>
        <end position="166"/>
    </location>
</feature>
<keyword evidence="7 9" id="KW-0472">Membrane</keyword>
<dbReference type="InterPro" id="IPR001851">
    <property type="entry name" value="ABC_transp_permease"/>
</dbReference>
<feature type="transmembrane region" description="Helical" evidence="9">
    <location>
        <begin position="105"/>
        <end position="125"/>
    </location>
</feature>
<organism evidence="10 11">
    <name type="scientific">Candidatus Korarchaeum cryptofilum</name>
    <dbReference type="NCBI Taxonomy" id="498846"/>
    <lineage>
        <taxon>Archaea</taxon>
        <taxon>Thermoproteota</taxon>
        <taxon>Candidatus Korarchaeia</taxon>
        <taxon>Candidatus Korarchaeales</taxon>
        <taxon>Candidatus Korarchaeaceae</taxon>
        <taxon>Candidatus Korarchaeum</taxon>
    </lineage>
</organism>
<dbReference type="GO" id="GO:0022857">
    <property type="term" value="F:transmembrane transporter activity"/>
    <property type="evidence" value="ECO:0007669"/>
    <property type="project" value="InterPro"/>
</dbReference>
<dbReference type="RefSeq" id="WP_125742765.1">
    <property type="nucleotide sequence ID" value="NZ_RCOR01000043.1"/>
</dbReference>
<evidence type="ECO:0000313" key="10">
    <source>
        <dbReference type="EMBL" id="RSN67497.1"/>
    </source>
</evidence>
<dbReference type="AlphaFoldDB" id="A0A3R9WXG8"/>
<keyword evidence="2" id="KW-0813">Transport</keyword>
<evidence type="ECO:0000256" key="7">
    <source>
        <dbReference type="ARBA" id="ARBA00023136"/>
    </source>
</evidence>
<evidence type="ECO:0000256" key="9">
    <source>
        <dbReference type="SAM" id="Phobius"/>
    </source>
</evidence>
<feature type="transmembrane region" description="Helical" evidence="9">
    <location>
        <begin position="51"/>
        <end position="68"/>
    </location>
</feature>
<evidence type="ECO:0000256" key="4">
    <source>
        <dbReference type="ARBA" id="ARBA00022692"/>
    </source>
</evidence>